<dbReference type="PANTHER" id="PTHR48043:SF159">
    <property type="entry name" value="EG:EG0003.4 PROTEIN-RELATED"/>
    <property type="match status" value="1"/>
</dbReference>
<keyword evidence="2" id="KW-0328">Glycosyltransferase</keyword>
<accession>A0ABD2PBA7</accession>
<dbReference type="Gene3D" id="3.40.50.2000">
    <property type="entry name" value="Glycogen Phosphorylase B"/>
    <property type="match status" value="1"/>
</dbReference>
<dbReference type="Proteomes" id="UP001516400">
    <property type="component" value="Unassembled WGS sequence"/>
</dbReference>
<name>A0ABD2PBA7_9CUCU</name>
<keyword evidence="4" id="KW-1133">Transmembrane helix</keyword>
<dbReference type="AlphaFoldDB" id="A0ABD2PBA7"/>
<dbReference type="InterPro" id="IPR050271">
    <property type="entry name" value="UDP-glycosyltransferase"/>
</dbReference>
<evidence type="ECO:0000313" key="6">
    <source>
        <dbReference type="Proteomes" id="UP001516400"/>
    </source>
</evidence>
<evidence type="ECO:0000256" key="1">
    <source>
        <dbReference type="ARBA" id="ARBA00009995"/>
    </source>
</evidence>
<evidence type="ECO:0000256" key="2">
    <source>
        <dbReference type="ARBA" id="ARBA00022676"/>
    </source>
</evidence>
<dbReference type="SUPFAM" id="SSF53756">
    <property type="entry name" value="UDP-Glycosyltransferase/glycogen phosphorylase"/>
    <property type="match status" value="1"/>
</dbReference>
<reference evidence="5 6" key="1">
    <citation type="journal article" date="2021" name="BMC Biol.">
        <title>Horizontally acquired antibacterial genes associated with adaptive radiation of ladybird beetles.</title>
        <authorList>
            <person name="Li H.S."/>
            <person name="Tang X.F."/>
            <person name="Huang Y.H."/>
            <person name="Xu Z.Y."/>
            <person name="Chen M.L."/>
            <person name="Du X.Y."/>
            <person name="Qiu B.Y."/>
            <person name="Chen P.T."/>
            <person name="Zhang W."/>
            <person name="Slipinski A."/>
            <person name="Escalona H.E."/>
            <person name="Waterhouse R.M."/>
            <person name="Zwick A."/>
            <person name="Pang H."/>
        </authorList>
    </citation>
    <scope>NUCLEOTIDE SEQUENCE [LARGE SCALE GENOMIC DNA]</scope>
    <source>
        <strain evidence="5">SYSU2018</strain>
    </source>
</reference>
<gene>
    <name evidence="5" type="ORF">HHI36_002722</name>
</gene>
<comment type="caution">
    <text evidence="5">The sequence shown here is derived from an EMBL/GenBank/DDBJ whole genome shotgun (WGS) entry which is preliminary data.</text>
</comment>
<comment type="similarity">
    <text evidence="1">Belongs to the UDP-glycosyltransferase family.</text>
</comment>
<feature type="transmembrane region" description="Helical" evidence="4">
    <location>
        <begin position="47"/>
        <end position="68"/>
    </location>
</feature>
<feature type="transmembrane region" description="Helical" evidence="4">
    <location>
        <begin position="6"/>
        <end position="26"/>
    </location>
</feature>
<keyword evidence="4" id="KW-0812">Transmembrane</keyword>
<keyword evidence="3" id="KW-0808">Transferase</keyword>
<feature type="non-terminal residue" evidence="5">
    <location>
        <position position="1"/>
    </location>
</feature>
<keyword evidence="6" id="KW-1185">Reference proteome</keyword>
<dbReference type="GO" id="GO:0016757">
    <property type="term" value="F:glycosyltransferase activity"/>
    <property type="evidence" value="ECO:0007669"/>
    <property type="project" value="UniProtKB-KW"/>
</dbReference>
<proteinExistence type="inferred from homology"/>
<protein>
    <submittedName>
        <fullName evidence="5">Uncharacterized protein</fullName>
    </submittedName>
</protein>
<evidence type="ECO:0000256" key="3">
    <source>
        <dbReference type="ARBA" id="ARBA00022679"/>
    </source>
</evidence>
<dbReference type="PANTHER" id="PTHR48043">
    <property type="entry name" value="EG:EG0003.4 PROTEIN-RELATED"/>
    <property type="match status" value="1"/>
</dbReference>
<evidence type="ECO:0000256" key="4">
    <source>
        <dbReference type="SAM" id="Phobius"/>
    </source>
</evidence>
<evidence type="ECO:0000313" key="5">
    <source>
        <dbReference type="EMBL" id="KAL3288274.1"/>
    </source>
</evidence>
<organism evidence="5 6">
    <name type="scientific">Cryptolaemus montrouzieri</name>
    <dbReference type="NCBI Taxonomy" id="559131"/>
    <lineage>
        <taxon>Eukaryota</taxon>
        <taxon>Metazoa</taxon>
        <taxon>Ecdysozoa</taxon>
        <taxon>Arthropoda</taxon>
        <taxon>Hexapoda</taxon>
        <taxon>Insecta</taxon>
        <taxon>Pterygota</taxon>
        <taxon>Neoptera</taxon>
        <taxon>Endopterygota</taxon>
        <taxon>Coleoptera</taxon>
        <taxon>Polyphaga</taxon>
        <taxon>Cucujiformia</taxon>
        <taxon>Coccinelloidea</taxon>
        <taxon>Coccinellidae</taxon>
        <taxon>Scymninae</taxon>
        <taxon>Scymnini</taxon>
        <taxon>Cryptolaemus</taxon>
    </lineage>
</organism>
<dbReference type="EMBL" id="JABFTP020000185">
    <property type="protein sequence ID" value="KAL3288274.1"/>
    <property type="molecule type" value="Genomic_DNA"/>
</dbReference>
<sequence length="322" mass="37596">EKGSYVYLSVAINIVFQLISVSLRVIKFRRHWNICYSWSYKRNMNTFVVFSFLLCGVYSANILAYSHFPSISHHNFFQAIARELSLRGHQVTFASPNNISDPKLINMTAVDMSETYNIFDSINIEIFNRNSLSMFSICSLGHDMLERIVFKQMEMKQIKDILKKPEKSYDLIVIEAHNPFYYGLQHKFKAPLIAISSLGLHSYLHNIIGNQNHPVLYTDMYCSYTVPLKNIWEKFDSLYVNMVFYLHSIFYAMPRFDEIARTYFGKDMPYLEDIVKEASVNFVNVNPILSDRRAFVPNYKEVWNIHMKLPPSLPEVSIGLIN</sequence>
<keyword evidence="4" id="KW-0472">Membrane</keyword>